<proteinExistence type="predicted"/>
<dbReference type="EMBL" id="CCKQ01000410">
    <property type="protein sequence ID" value="CDW71480.1"/>
    <property type="molecule type" value="Genomic_DNA"/>
</dbReference>
<dbReference type="InParanoid" id="A0A077ZQ24"/>
<keyword evidence="2" id="KW-1185">Reference proteome</keyword>
<dbReference type="AlphaFoldDB" id="A0A077ZQ24"/>
<gene>
    <name evidence="1" type="primary">Contig7734.g8242</name>
    <name evidence="1" type="ORF">STYLEM_425</name>
</gene>
<accession>A0A077ZQ24</accession>
<evidence type="ECO:0000313" key="2">
    <source>
        <dbReference type="Proteomes" id="UP000039865"/>
    </source>
</evidence>
<protein>
    <submittedName>
        <fullName evidence="1">Uncharacterized protein</fullName>
    </submittedName>
</protein>
<dbReference type="Proteomes" id="UP000039865">
    <property type="component" value="Unassembled WGS sequence"/>
</dbReference>
<evidence type="ECO:0000313" key="1">
    <source>
        <dbReference type="EMBL" id="CDW71480.1"/>
    </source>
</evidence>
<organism evidence="1 2">
    <name type="scientific">Stylonychia lemnae</name>
    <name type="common">Ciliate</name>
    <dbReference type="NCBI Taxonomy" id="5949"/>
    <lineage>
        <taxon>Eukaryota</taxon>
        <taxon>Sar</taxon>
        <taxon>Alveolata</taxon>
        <taxon>Ciliophora</taxon>
        <taxon>Intramacronucleata</taxon>
        <taxon>Spirotrichea</taxon>
        <taxon>Stichotrichia</taxon>
        <taxon>Sporadotrichida</taxon>
        <taxon>Oxytrichidae</taxon>
        <taxon>Stylonychinae</taxon>
        <taxon>Stylonychia</taxon>
    </lineage>
</organism>
<name>A0A077ZQ24_STYLE</name>
<reference evidence="1 2" key="1">
    <citation type="submission" date="2014-06" db="EMBL/GenBank/DDBJ databases">
        <authorList>
            <person name="Swart Estienne"/>
        </authorList>
    </citation>
    <scope>NUCLEOTIDE SEQUENCE [LARGE SCALE GENOMIC DNA]</scope>
    <source>
        <strain evidence="1 2">130c</strain>
    </source>
</reference>
<sequence length="390" mass="46280">MFNRKFFLSLCNCSRPSISNEQDIVPFYHEKVSVQLNHLNDFLMQNDSLVDFPLSTYIQETDDGCNKITPAKQNQSYLRIGSSEYIIKRKTPNQMFQEKIRLLDSLIPIKEEQDMEDRMSTHRKDLDEENYLLGQSNPSSKLLEHCRLLDTSSPVTSTNQNLTEELLNIDKYDIPEQDLYLIEDEEINENERRMHFALSQYKIIYLYFRRLLENQFDQNIKELLSNIAQVNVSVYQESLFVHQKNLSDRDMDIGLFENYEIPEWLNGQLADEINTELEEYILDMWSKNARELNQLSMMTDQLLLMIRCLAEDMIYDKYCIEIEQVYKYLQYYNPNDEDNLLGVNYQQSDERRLLSIKKQSGSNNKAMLSIFTIEETEEQNDSFQSQNPTY</sequence>